<dbReference type="Pfam" id="PF10590">
    <property type="entry name" value="PNP_phzG_C"/>
    <property type="match status" value="1"/>
</dbReference>
<dbReference type="NCBIfam" id="NF004231">
    <property type="entry name" value="PRK05679.1"/>
    <property type="match status" value="1"/>
</dbReference>
<keyword evidence="6" id="KW-0288">FMN</keyword>
<dbReference type="SUPFAM" id="SSF50475">
    <property type="entry name" value="FMN-binding split barrel"/>
    <property type="match status" value="1"/>
</dbReference>
<dbReference type="AlphaFoldDB" id="A0A507DY44"/>
<evidence type="ECO:0000256" key="5">
    <source>
        <dbReference type="ARBA" id="ARBA00022630"/>
    </source>
</evidence>
<dbReference type="Pfam" id="PF01243">
    <property type="entry name" value="PNPOx_N"/>
    <property type="match status" value="1"/>
</dbReference>
<organism evidence="10 11">
    <name type="scientific">Powellomyces hirtus</name>
    <dbReference type="NCBI Taxonomy" id="109895"/>
    <lineage>
        <taxon>Eukaryota</taxon>
        <taxon>Fungi</taxon>
        <taxon>Fungi incertae sedis</taxon>
        <taxon>Chytridiomycota</taxon>
        <taxon>Chytridiomycota incertae sedis</taxon>
        <taxon>Chytridiomycetes</taxon>
        <taxon>Spizellomycetales</taxon>
        <taxon>Powellomycetaceae</taxon>
        <taxon>Powellomyces</taxon>
    </lineage>
</organism>
<dbReference type="EMBL" id="QEAQ01000077">
    <property type="protein sequence ID" value="TPX56361.1"/>
    <property type="molecule type" value="Genomic_DNA"/>
</dbReference>
<comment type="pathway">
    <text evidence="2">Cofactor metabolism; pyridoxal 5'-phosphate salvage; pyridoxal 5'-phosphate from pyridoxamine 5'-phosphate: step 1/1.</text>
</comment>
<protein>
    <recommendedName>
        <fullName evidence="4">pyridoxal 5'-phosphate synthase</fullName>
        <ecNumber evidence="4">1.4.3.5</ecNumber>
    </recommendedName>
</protein>
<keyword evidence="11" id="KW-1185">Reference proteome</keyword>
<dbReference type="InterPro" id="IPR019740">
    <property type="entry name" value="Pyridox_Oxase_CS"/>
</dbReference>
<dbReference type="Proteomes" id="UP000318582">
    <property type="component" value="Unassembled WGS sequence"/>
</dbReference>
<evidence type="ECO:0000259" key="8">
    <source>
        <dbReference type="Pfam" id="PF01243"/>
    </source>
</evidence>
<dbReference type="Gene3D" id="2.30.110.10">
    <property type="entry name" value="Electron Transport, Fmn-binding Protein, Chain A"/>
    <property type="match status" value="1"/>
</dbReference>
<evidence type="ECO:0000256" key="2">
    <source>
        <dbReference type="ARBA" id="ARBA00004738"/>
    </source>
</evidence>
<comment type="caution">
    <text evidence="10">The sequence shown here is derived from an EMBL/GenBank/DDBJ whole genome shotgun (WGS) entry which is preliminary data.</text>
</comment>
<evidence type="ECO:0000259" key="9">
    <source>
        <dbReference type="Pfam" id="PF10590"/>
    </source>
</evidence>
<accession>A0A507DY44</accession>
<comment type="pathway">
    <text evidence="3">Cofactor metabolism; pyridoxal 5'-phosphate salvage; pyridoxal 5'-phosphate from pyridoxine 5'-phosphate: step 1/1.</text>
</comment>
<keyword evidence="5" id="KW-0285">Flavoprotein</keyword>
<evidence type="ECO:0000256" key="7">
    <source>
        <dbReference type="ARBA" id="ARBA00023002"/>
    </source>
</evidence>
<feature type="domain" description="Pyridoxamine 5'-phosphate oxidase N-terminal" evidence="8">
    <location>
        <begin position="53"/>
        <end position="154"/>
    </location>
</feature>
<dbReference type="EC" id="1.4.3.5" evidence="4"/>
<dbReference type="GO" id="GO:0010181">
    <property type="term" value="F:FMN binding"/>
    <property type="evidence" value="ECO:0007669"/>
    <property type="project" value="InterPro"/>
</dbReference>
<dbReference type="InterPro" id="IPR019576">
    <property type="entry name" value="Pyridoxamine_oxidase_dimer_C"/>
</dbReference>
<evidence type="ECO:0000256" key="3">
    <source>
        <dbReference type="ARBA" id="ARBA00005037"/>
    </source>
</evidence>
<dbReference type="PIRSF" id="PIRSF000190">
    <property type="entry name" value="Pyd_amn-ph_oxd"/>
    <property type="match status" value="1"/>
</dbReference>
<dbReference type="PANTHER" id="PTHR10851:SF0">
    <property type="entry name" value="PYRIDOXINE-5'-PHOSPHATE OXIDASE"/>
    <property type="match status" value="1"/>
</dbReference>
<evidence type="ECO:0000256" key="1">
    <source>
        <dbReference type="ARBA" id="ARBA00001917"/>
    </source>
</evidence>
<evidence type="ECO:0000313" key="11">
    <source>
        <dbReference type="Proteomes" id="UP000318582"/>
    </source>
</evidence>
<keyword evidence="7" id="KW-0560">Oxidoreductase</keyword>
<dbReference type="NCBIfam" id="TIGR00558">
    <property type="entry name" value="pdxH"/>
    <property type="match status" value="1"/>
</dbReference>
<dbReference type="PANTHER" id="PTHR10851">
    <property type="entry name" value="PYRIDOXINE-5-PHOSPHATE OXIDASE"/>
    <property type="match status" value="1"/>
</dbReference>
<sequence length="226" mass="25806">MSSTAKSPIHHPEVASMRVTYDQHHLADNEVQTCPFAQFEEWFGDAKRDPSGIPEPNAMNLSTASRAGRPSSRMVLLKDYDDEGFVFYTNYESRKARELAENPFAALTFWWGQRCVRIEGRVEKTTTEESDAYYASRPLGSRLGAWASPQSTVLDGGRPQLENMEVEVKTRFEGKEDIPRPPFWGGFRVIPDRIEFWAGRPSRLHDRIVYSRPEPKSPWAVSRLAP</sequence>
<dbReference type="InterPro" id="IPR012349">
    <property type="entry name" value="Split_barrel_FMN-bd"/>
</dbReference>
<reference evidence="10 11" key="1">
    <citation type="journal article" date="2019" name="Sci. Rep.">
        <title>Comparative genomics of chytrid fungi reveal insights into the obligate biotrophic and pathogenic lifestyle of Synchytrium endobioticum.</title>
        <authorList>
            <person name="van de Vossenberg B.T.L.H."/>
            <person name="Warris S."/>
            <person name="Nguyen H.D.T."/>
            <person name="van Gent-Pelzer M.P.E."/>
            <person name="Joly D.L."/>
            <person name="van de Geest H.C."/>
            <person name="Bonants P.J.M."/>
            <person name="Smith D.S."/>
            <person name="Levesque C.A."/>
            <person name="van der Lee T.A.J."/>
        </authorList>
    </citation>
    <scope>NUCLEOTIDE SEQUENCE [LARGE SCALE GENOMIC DNA]</scope>
    <source>
        <strain evidence="10 11">CBS 809.83</strain>
    </source>
</reference>
<dbReference type="PROSITE" id="PS01064">
    <property type="entry name" value="PYRIDOX_OXIDASE"/>
    <property type="match status" value="1"/>
</dbReference>
<dbReference type="GO" id="GO:0008615">
    <property type="term" value="P:pyridoxine biosynthetic process"/>
    <property type="evidence" value="ECO:0007669"/>
    <property type="project" value="InterPro"/>
</dbReference>
<evidence type="ECO:0000256" key="4">
    <source>
        <dbReference type="ARBA" id="ARBA00012801"/>
    </source>
</evidence>
<dbReference type="UniPathway" id="UPA01068">
    <property type="reaction ID" value="UER00304"/>
</dbReference>
<dbReference type="InterPro" id="IPR000659">
    <property type="entry name" value="Pyridox_Oxase"/>
</dbReference>
<comment type="cofactor">
    <cofactor evidence="1">
        <name>FMN</name>
        <dbReference type="ChEBI" id="CHEBI:58210"/>
    </cofactor>
</comment>
<proteinExistence type="inferred from homology"/>
<feature type="domain" description="Pyridoxine 5'-phosphate oxidase dimerisation C-terminal" evidence="9">
    <location>
        <begin position="184"/>
        <end position="226"/>
    </location>
</feature>
<gene>
    <name evidence="10" type="primary">PDX3</name>
    <name evidence="10" type="ORF">PhCBS80983_g04599</name>
</gene>
<evidence type="ECO:0000313" key="10">
    <source>
        <dbReference type="EMBL" id="TPX56361.1"/>
    </source>
</evidence>
<name>A0A507DY44_9FUNG</name>
<dbReference type="STRING" id="109895.A0A507DY44"/>
<evidence type="ECO:0000256" key="6">
    <source>
        <dbReference type="ARBA" id="ARBA00022643"/>
    </source>
</evidence>
<dbReference type="HAMAP" id="MF_01629">
    <property type="entry name" value="PdxH"/>
    <property type="match status" value="1"/>
</dbReference>
<dbReference type="GO" id="GO:0004733">
    <property type="term" value="F:pyridoxamine phosphate oxidase activity"/>
    <property type="evidence" value="ECO:0007669"/>
    <property type="project" value="UniProtKB-EC"/>
</dbReference>
<dbReference type="InterPro" id="IPR011576">
    <property type="entry name" value="Pyridox_Oxase_N"/>
</dbReference>